<organism evidence="1 2">
    <name type="scientific">Gracilibacillus orientalis</name>
    <dbReference type="NCBI Taxonomy" id="334253"/>
    <lineage>
        <taxon>Bacteria</taxon>
        <taxon>Bacillati</taxon>
        <taxon>Bacillota</taxon>
        <taxon>Bacilli</taxon>
        <taxon>Bacillales</taxon>
        <taxon>Bacillaceae</taxon>
        <taxon>Gracilibacillus</taxon>
    </lineage>
</organism>
<dbReference type="RefSeq" id="WP_091486567.1">
    <property type="nucleotide sequence ID" value="NZ_FOTR01000021.1"/>
</dbReference>
<reference evidence="2" key="1">
    <citation type="submission" date="2016-10" db="EMBL/GenBank/DDBJ databases">
        <authorList>
            <person name="Varghese N."/>
            <person name="Submissions S."/>
        </authorList>
    </citation>
    <scope>NUCLEOTIDE SEQUENCE [LARGE SCALE GENOMIC DNA]</scope>
    <source>
        <strain evidence="2">CGMCC 1.4250</strain>
    </source>
</reference>
<protein>
    <submittedName>
        <fullName evidence="1">Uncharacterized protein</fullName>
    </submittedName>
</protein>
<accession>A0A1I4R636</accession>
<dbReference type="Proteomes" id="UP000198565">
    <property type="component" value="Unassembled WGS sequence"/>
</dbReference>
<dbReference type="OrthoDB" id="2989013at2"/>
<dbReference type="STRING" id="334253.SAMN04487943_12113"/>
<gene>
    <name evidence="1" type="ORF">SAMN04487943_12113</name>
</gene>
<evidence type="ECO:0000313" key="2">
    <source>
        <dbReference type="Proteomes" id="UP000198565"/>
    </source>
</evidence>
<dbReference type="EMBL" id="FOTR01000021">
    <property type="protein sequence ID" value="SFM47774.1"/>
    <property type="molecule type" value="Genomic_DNA"/>
</dbReference>
<proteinExistence type="predicted"/>
<name>A0A1I4R636_9BACI</name>
<evidence type="ECO:0000313" key="1">
    <source>
        <dbReference type="EMBL" id="SFM47774.1"/>
    </source>
</evidence>
<dbReference type="AlphaFoldDB" id="A0A1I4R636"/>
<keyword evidence="2" id="KW-1185">Reference proteome</keyword>
<sequence>MKKNHYELEIILLSTYCDIVLDILEEHKNLSVIKLITFSYLLKKKKFMKSNIYNASNKNDLVLKCLSQLTGLFDDYCENIKYIISAIHLLIENRKILEHSGEVMISEENHIVAEQKSFINLAIKESKNYSDIQFLKEVVRNV</sequence>